<dbReference type="AlphaFoldDB" id="A0A4Y2I6V9"/>
<dbReference type="PANTHER" id="PTHR46114:SF1">
    <property type="entry name" value="ZAD DOMAIN-CONTAINING PROTEIN"/>
    <property type="match status" value="1"/>
</dbReference>
<organism evidence="1 2">
    <name type="scientific">Araneus ventricosus</name>
    <name type="common">Orbweaver spider</name>
    <name type="synonym">Epeira ventricosa</name>
    <dbReference type="NCBI Taxonomy" id="182803"/>
    <lineage>
        <taxon>Eukaryota</taxon>
        <taxon>Metazoa</taxon>
        <taxon>Ecdysozoa</taxon>
        <taxon>Arthropoda</taxon>
        <taxon>Chelicerata</taxon>
        <taxon>Arachnida</taxon>
        <taxon>Araneae</taxon>
        <taxon>Araneomorphae</taxon>
        <taxon>Entelegynae</taxon>
        <taxon>Araneoidea</taxon>
        <taxon>Araneidae</taxon>
        <taxon>Araneus</taxon>
    </lineage>
</organism>
<evidence type="ECO:0000313" key="1">
    <source>
        <dbReference type="EMBL" id="GBM73364.1"/>
    </source>
</evidence>
<keyword evidence="2" id="KW-1185">Reference proteome</keyword>
<comment type="caution">
    <text evidence="1">The sequence shown here is derived from an EMBL/GenBank/DDBJ whole genome shotgun (WGS) entry which is preliminary data.</text>
</comment>
<gene>
    <name evidence="1" type="ORF">AVEN_58666_1</name>
</gene>
<evidence type="ECO:0000313" key="2">
    <source>
        <dbReference type="Proteomes" id="UP000499080"/>
    </source>
</evidence>
<reference evidence="1 2" key="1">
    <citation type="journal article" date="2019" name="Sci. Rep.">
        <title>Orb-weaving spider Araneus ventricosus genome elucidates the spidroin gene catalogue.</title>
        <authorList>
            <person name="Kono N."/>
            <person name="Nakamura H."/>
            <person name="Ohtoshi R."/>
            <person name="Moran D.A.P."/>
            <person name="Shinohara A."/>
            <person name="Yoshida Y."/>
            <person name="Fujiwara M."/>
            <person name="Mori M."/>
            <person name="Tomita M."/>
            <person name="Arakawa K."/>
        </authorList>
    </citation>
    <scope>NUCLEOTIDE SEQUENCE [LARGE SCALE GENOMIC DNA]</scope>
</reference>
<accession>A0A4Y2I6V9</accession>
<dbReference type="EMBL" id="BGPR01002434">
    <property type="protein sequence ID" value="GBM73364.1"/>
    <property type="molecule type" value="Genomic_DNA"/>
</dbReference>
<proteinExistence type="predicted"/>
<name>A0A4Y2I6V9_ARAVE</name>
<protein>
    <submittedName>
        <fullName evidence="1">Uncharacterized protein</fullName>
    </submittedName>
</protein>
<dbReference type="PANTHER" id="PTHR46114">
    <property type="entry name" value="APPLE DOMAIN-CONTAINING PROTEIN"/>
    <property type="match status" value="1"/>
</dbReference>
<sequence>MYRGKHVNEIQRLWLFDEFENAFLKYFPGILGAVSEEQRESFHKDIKEMERRHQGRWNVNMMADYCWMLHREDQHTVYKRQSAKRSFPGEVKDHKDLCMPGCINTGNCSY</sequence>
<dbReference type="Proteomes" id="UP000499080">
    <property type="component" value="Unassembled WGS sequence"/>
</dbReference>
<dbReference type="OrthoDB" id="6744094at2759"/>